<gene>
    <name evidence="2" type="ORF">LWF01_19220</name>
</gene>
<keyword evidence="3" id="KW-1185">Reference proteome</keyword>
<evidence type="ECO:0000256" key="1">
    <source>
        <dbReference type="SAM" id="MobiDB-lite"/>
    </source>
</evidence>
<dbReference type="Proteomes" id="UP001209083">
    <property type="component" value="Chromosome"/>
</dbReference>
<dbReference type="RefSeq" id="WP_349638981.1">
    <property type="nucleotide sequence ID" value="NZ_CP090958.1"/>
</dbReference>
<dbReference type="EMBL" id="CP090958">
    <property type="protein sequence ID" value="WGW12182.1"/>
    <property type="molecule type" value="Genomic_DNA"/>
</dbReference>
<protein>
    <submittedName>
        <fullName evidence="2">Uncharacterized protein</fullName>
    </submittedName>
</protein>
<sequence>MRVGDVLELDDAELQDAPDPLPAEQRALISGEFQLDGRHFWPSTSARLQRSPRKAPWSRNQT</sequence>
<feature type="region of interest" description="Disordered" evidence="1">
    <location>
        <begin position="43"/>
        <end position="62"/>
    </location>
</feature>
<evidence type="ECO:0000313" key="2">
    <source>
        <dbReference type="EMBL" id="WGW12182.1"/>
    </source>
</evidence>
<accession>A0ABY8QT35</accession>
<reference evidence="2 3" key="1">
    <citation type="submission" date="2023-05" db="EMBL/GenBank/DDBJ databases">
        <title>Lithophilousrod everest ZFBP1038 complete genpme.</title>
        <authorList>
            <person name="Tian M."/>
        </authorList>
    </citation>
    <scope>NUCLEOTIDE SEQUENCE [LARGE SCALE GENOMIC DNA]</scope>
    <source>
        <strain evidence="2 3">ZFBP1038</strain>
    </source>
</reference>
<name>A0ABY8QT35_9MICO</name>
<organism evidence="2 3">
    <name type="scientific">Saxibacter everestensis</name>
    <dbReference type="NCBI Taxonomy" id="2909229"/>
    <lineage>
        <taxon>Bacteria</taxon>
        <taxon>Bacillati</taxon>
        <taxon>Actinomycetota</taxon>
        <taxon>Actinomycetes</taxon>
        <taxon>Micrococcales</taxon>
        <taxon>Brevibacteriaceae</taxon>
        <taxon>Saxibacter</taxon>
    </lineage>
</organism>
<proteinExistence type="predicted"/>
<evidence type="ECO:0000313" key="3">
    <source>
        <dbReference type="Proteomes" id="UP001209083"/>
    </source>
</evidence>